<dbReference type="Proteomes" id="UP000321199">
    <property type="component" value="Chromosome"/>
</dbReference>
<dbReference type="SUPFAM" id="SSF53271">
    <property type="entry name" value="PRTase-like"/>
    <property type="match status" value="1"/>
</dbReference>
<sequence>MLFTRLLGTSFAGAGWLPSRCVVCRAWPAQRICVDCASTLAPLRRRCPRCALPLADGAPACGHCLREPSGLDACVAVVDYAWPWSGLVTQLKFHGAPGVASALAELMRTRPDACEMVAACDALVPLPLAPGRLRERGYNQAQLLARALARTKLRAHWLVRSRETTAQTRLDRRERLRNLQGAFRLTPAAQAQLPGKSVLLVDDVMTTGASLHAAAEVLRGGGALSVGALVFARTP</sequence>
<dbReference type="InterPro" id="IPR029057">
    <property type="entry name" value="PRTase-like"/>
</dbReference>
<comment type="similarity">
    <text evidence="1">Belongs to the ComF/GntX family.</text>
</comment>
<dbReference type="EMBL" id="CP042344">
    <property type="protein sequence ID" value="QEA11981.1"/>
    <property type="molecule type" value="Genomic_DNA"/>
</dbReference>
<dbReference type="OrthoDB" id="9793412at2"/>
<name>A0A5B8RQV0_9BURK</name>
<dbReference type="CDD" id="cd06223">
    <property type="entry name" value="PRTases_typeI"/>
    <property type="match status" value="1"/>
</dbReference>
<dbReference type="KEGG" id="cof:FOZ74_02415"/>
<evidence type="ECO:0000259" key="2">
    <source>
        <dbReference type="Pfam" id="PF00156"/>
    </source>
</evidence>
<reference evidence="4 5" key="1">
    <citation type="submission" date="2019-07" db="EMBL/GenBank/DDBJ databases">
        <title>Complete genome sequence of Comamonas sp. NLF 7-7 isolated from livestock.</title>
        <authorList>
            <person name="Kim D.H."/>
            <person name="Kim J.G."/>
        </authorList>
    </citation>
    <scope>NUCLEOTIDE SEQUENCE [LARGE SCALE GENOMIC DNA]</scope>
    <source>
        <strain evidence="4 5">NLF 7-7</strain>
    </source>
</reference>
<dbReference type="InterPro" id="IPR000836">
    <property type="entry name" value="PRTase_dom"/>
</dbReference>
<dbReference type="RefSeq" id="WP_146911575.1">
    <property type="nucleotide sequence ID" value="NZ_CP042344.1"/>
</dbReference>
<dbReference type="AlphaFoldDB" id="A0A5B8RQV0"/>
<organism evidence="4 5">
    <name type="scientific">Comamonas flocculans</name>
    <dbReference type="NCBI Taxonomy" id="2597701"/>
    <lineage>
        <taxon>Bacteria</taxon>
        <taxon>Pseudomonadati</taxon>
        <taxon>Pseudomonadota</taxon>
        <taxon>Betaproteobacteria</taxon>
        <taxon>Burkholderiales</taxon>
        <taxon>Comamonadaceae</taxon>
        <taxon>Comamonas</taxon>
    </lineage>
</organism>
<evidence type="ECO:0000259" key="3">
    <source>
        <dbReference type="Pfam" id="PF18912"/>
    </source>
</evidence>
<dbReference type="PANTHER" id="PTHR47505:SF1">
    <property type="entry name" value="DNA UTILIZATION PROTEIN YHGH"/>
    <property type="match status" value="1"/>
</dbReference>
<dbReference type="InterPro" id="IPR051910">
    <property type="entry name" value="ComF/GntX_DNA_util-trans"/>
</dbReference>
<feature type="domain" description="Phosphoribosyltransferase" evidence="2">
    <location>
        <begin position="188"/>
        <end position="233"/>
    </location>
</feature>
<evidence type="ECO:0000256" key="1">
    <source>
        <dbReference type="ARBA" id="ARBA00008007"/>
    </source>
</evidence>
<dbReference type="InterPro" id="IPR044005">
    <property type="entry name" value="DZR_2"/>
</dbReference>
<dbReference type="PANTHER" id="PTHR47505">
    <property type="entry name" value="DNA UTILIZATION PROTEIN YHGH"/>
    <property type="match status" value="1"/>
</dbReference>
<keyword evidence="5" id="KW-1185">Reference proteome</keyword>
<dbReference type="Pfam" id="PF00156">
    <property type="entry name" value="Pribosyltran"/>
    <property type="match status" value="1"/>
</dbReference>
<evidence type="ECO:0000313" key="4">
    <source>
        <dbReference type="EMBL" id="QEA11981.1"/>
    </source>
</evidence>
<feature type="domain" description="Double zinc ribbon" evidence="3">
    <location>
        <begin position="17"/>
        <end position="65"/>
    </location>
</feature>
<accession>A0A5B8RQV0</accession>
<protein>
    <submittedName>
        <fullName evidence="4">ComF family protein</fullName>
    </submittedName>
</protein>
<dbReference type="Pfam" id="PF18912">
    <property type="entry name" value="DZR_2"/>
    <property type="match status" value="1"/>
</dbReference>
<gene>
    <name evidence="4" type="ORF">FOZ74_02415</name>
</gene>
<dbReference type="Gene3D" id="3.40.50.2020">
    <property type="match status" value="1"/>
</dbReference>
<evidence type="ECO:0000313" key="5">
    <source>
        <dbReference type="Proteomes" id="UP000321199"/>
    </source>
</evidence>
<proteinExistence type="inferred from homology"/>